<proteinExistence type="inferred from homology"/>
<dbReference type="EMBL" id="JAAATX020000016">
    <property type="protein sequence ID" value="MBU9699949.1"/>
    <property type="molecule type" value="Genomic_DNA"/>
</dbReference>
<dbReference type="InterPro" id="IPR029039">
    <property type="entry name" value="Flavoprotein-like_sf"/>
</dbReference>
<dbReference type="PANTHER" id="PTHR10204:SF34">
    <property type="entry name" value="NAD(P)H DEHYDROGENASE [QUINONE] 1 ISOFORM 1"/>
    <property type="match status" value="1"/>
</dbReference>
<dbReference type="InterPro" id="IPR003680">
    <property type="entry name" value="Flavodoxin_fold"/>
</dbReference>
<dbReference type="Pfam" id="PF02525">
    <property type="entry name" value="Flavodoxin_2"/>
    <property type="match status" value="1"/>
</dbReference>
<dbReference type="SUPFAM" id="SSF52218">
    <property type="entry name" value="Flavoproteins"/>
    <property type="match status" value="1"/>
</dbReference>
<evidence type="ECO:0000256" key="2">
    <source>
        <dbReference type="ARBA" id="ARBA00023002"/>
    </source>
</evidence>
<evidence type="ECO:0000259" key="3">
    <source>
        <dbReference type="Pfam" id="PF02525"/>
    </source>
</evidence>
<sequence length="198" mass="23094">MRLLFIHAHPVPESFNRALCDCAVATARERGHEVRLIDLHAEGFNPVMSAEERRRYHDDAPPPEDVAPHIDALRWAEGLIFVYPTWWYSQPAILKGWMDRVWRPGVTFTVPAKDAPMRPALTNVRLIGVITTFGSPWWFWTLLMGAPGRRIILRGLRFCTARRTRSFWLGLHEMDTQTDSARRRYLELVRRRIARIPL</sequence>
<keyword evidence="2" id="KW-0560">Oxidoreductase</keyword>
<keyword evidence="5" id="KW-1185">Reference proteome</keyword>
<evidence type="ECO:0000313" key="5">
    <source>
        <dbReference type="Proteomes" id="UP000731907"/>
    </source>
</evidence>
<gene>
    <name evidence="4" type="ORF">GU927_019080</name>
</gene>
<dbReference type="InterPro" id="IPR051545">
    <property type="entry name" value="NAD(P)H_dehydrogenase_qn"/>
</dbReference>
<evidence type="ECO:0000313" key="4">
    <source>
        <dbReference type="EMBL" id="MBU9699949.1"/>
    </source>
</evidence>
<organism evidence="4 5">
    <name type="scientific">Paragemmobacter amnigenus</name>
    <dbReference type="NCBI Taxonomy" id="2852097"/>
    <lineage>
        <taxon>Bacteria</taxon>
        <taxon>Pseudomonadati</taxon>
        <taxon>Pseudomonadota</taxon>
        <taxon>Alphaproteobacteria</taxon>
        <taxon>Rhodobacterales</taxon>
        <taxon>Paracoccaceae</taxon>
        <taxon>Paragemmobacter</taxon>
    </lineage>
</organism>
<name>A0ABS6J873_9RHOB</name>
<feature type="domain" description="Flavodoxin-like fold" evidence="3">
    <location>
        <begin position="1"/>
        <end position="186"/>
    </location>
</feature>
<evidence type="ECO:0000256" key="1">
    <source>
        <dbReference type="ARBA" id="ARBA00006252"/>
    </source>
</evidence>
<comment type="similarity">
    <text evidence="1">Belongs to the NAD(P)H dehydrogenase (quinone) family.</text>
</comment>
<protein>
    <submittedName>
        <fullName evidence="4">NAD(P)H-dependent oxidoreductase</fullName>
    </submittedName>
</protein>
<dbReference type="Proteomes" id="UP000731907">
    <property type="component" value="Unassembled WGS sequence"/>
</dbReference>
<comment type="caution">
    <text evidence="4">The sequence shown here is derived from an EMBL/GenBank/DDBJ whole genome shotgun (WGS) entry which is preliminary data.</text>
</comment>
<dbReference type="Gene3D" id="3.40.50.360">
    <property type="match status" value="1"/>
</dbReference>
<reference evidence="4 5" key="1">
    <citation type="submission" date="2021-06" db="EMBL/GenBank/DDBJ databases">
        <title>Rhodobacteraceae bacterium strain HSP-20.</title>
        <authorList>
            <person name="Chen W.-M."/>
        </authorList>
    </citation>
    <scope>NUCLEOTIDE SEQUENCE [LARGE SCALE GENOMIC DNA]</scope>
    <source>
        <strain evidence="4 5">HSP-20</strain>
    </source>
</reference>
<dbReference type="RefSeq" id="WP_161764005.1">
    <property type="nucleotide sequence ID" value="NZ_JAAATX020000016.1"/>
</dbReference>
<dbReference type="PANTHER" id="PTHR10204">
    <property type="entry name" value="NAD P H OXIDOREDUCTASE-RELATED"/>
    <property type="match status" value="1"/>
</dbReference>
<accession>A0ABS6J873</accession>